<gene>
    <name evidence="5" type="ORF">SAMN06264849_101185</name>
</gene>
<evidence type="ECO:0000256" key="2">
    <source>
        <dbReference type="ARBA" id="ARBA00022857"/>
    </source>
</evidence>
<name>A0A521AK40_9BACL</name>
<accession>A0A521AK40</accession>
<dbReference type="PANTHER" id="PTHR42760">
    <property type="entry name" value="SHORT-CHAIN DEHYDROGENASES/REDUCTASES FAMILY MEMBER"/>
    <property type="match status" value="1"/>
</dbReference>
<reference evidence="5 6" key="1">
    <citation type="submission" date="2017-05" db="EMBL/GenBank/DDBJ databases">
        <authorList>
            <person name="Varghese N."/>
            <person name="Submissions S."/>
        </authorList>
    </citation>
    <scope>NUCLEOTIDE SEQUENCE [LARGE SCALE GENOMIC DNA]</scope>
    <source>
        <strain evidence="5 6">DSM 45474</strain>
    </source>
</reference>
<evidence type="ECO:0000259" key="4">
    <source>
        <dbReference type="SMART" id="SM00822"/>
    </source>
</evidence>
<dbReference type="PRINTS" id="PR00081">
    <property type="entry name" value="GDHRDH"/>
</dbReference>
<dbReference type="PROSITE" id="PS00061">
    <property type="entry name" value="ADH_SHORT"/>
    <property type="match status" value="1"/>
</dbReference>
<keyword evidence="6" id="KW-1185">Reference proteome</keyword>
<dbReference type="NCBIfam" id="NF009466">
    <property type="entry name" value="PRK12826.1-2"/>
    <property type="match status" value="1"/>
</dbReference>
<dbReference type="NCBIfam" id="NF005559">
    <property type="entry name" value="PRK07231.1"/>
    <property type="match status" value="1"/>
</dbReference>
<dbReference type="PRINTS" id="PR00080">
    <property type="entry name" value="SDRFAMILY"/>
</dbReference>
<dbReference type="GO" id="GO:0030497">
    <property type="term" value="P:fatty acid elongation"/>
    <property type="evidence" value="ECO:0007669"/>
    <property type="project" value="TreeGrafter"/>
</dbReference>
<organism evidence="5 6">
    <name type="scientific">Melghirimyces algeriensis</name>
    <dbReference type="NCBI Taxonomy" id="910412"/>
    <lineage>
        <taxon>Bacteria</taxon>
        <taxon>Bacillati</taxon>
        <taxon>Bacillota</taxon>
        <taxon>Bacilli</taxon>
        <taxon>Bacillales</taxon>
        <taxon>Thermoactinomycetaceae</taxon>
        <taxon>Melghirimyces</taxon>
    </lineage>
</organism>
<evidence type="ECO:0000256" key="1">
    <source>
        <dbReference type="ARBA" id="ARBA00006484"/>
    </source>
</evidence>
<dbReference type="EMBL" id="FXTI01000001">
    <property type="protein sequence ID" value="SMO35131.1"/>
    <property type="molecule type" value="Genomic_DNA"/>
</dbReference>
<dbReference type="FunFam" id="3.40.50.720:FF:000115">
    <property type="entry name" value="3-oxoacyl-[acyl-carrier-protein] reductase FabG"/>
    <property type="match status" value="1"/>
</dbReference>
<dbReference type="InterPro" id="IPR057326">
    <property type="entry name" value="KR_dom"/>
</dbReference>
<sequence length="259" mass="28534">MDKEREMGRLAHRVAMITGAGRGIGKEVARRMGHEGARIVMLDMDEEALYHSAKELESEGIPILFATMDVTDPNQVESTVEETVEHFGRLDILVNNAGVIRDNLLYKMSDEDWETVMDVHLKGSFYCSRAVQKYMVEQEYGRIINLSSLSALGNRGQVNYSTAKAGLQGFTKTLAIELGKFGITVNAVAPGIVESDMTRAVAERRGIAFEDFAKEIKKEIPVQRIGQPEDIANAVLFFAEEAASFVNGQVLYVTGGPTV</sequence>
<dbReference type="Proteomes" id="UP000315636">
    <property type="component" value="Unassembled WGS sequence"/>
</dbReference>
<dbReference type="InterPro" id="IPR002347">
    <property type="entry name" value="SDR_fam"/>
</dbReference>
<dbReference type="Gene3D" id="3.40.50.720">
    <property type="entry name" value="NAD(P)-binding Rossmann-like Domain"/>
    <property type="match status" value="1"/>
</dbReference>
<evidence type="ECO:0000313" key="6">
    <source>
        <dbReference type="Proteomes" id="UP000315636"/>
    </source>
</evidence>
<dbReference type="InterPro" id="IPR036291">
    <property type="entry name" value="NAD(P)-bd_dom_sf"/>
</dbReference>
<feature type="domain" description="Ketoreductase" evidence="4">
    <location>
        <begin position="13"/>
        <end position="191"/>
    </location>
</feature>
<dbReference type="PANTHER" id="PTHR42760:SF40">
    <property type="entry name" value="3-OXOACYL-[ACYL-CARRIER-PROTEIN] REDUCTASE, CHLOROPLASTIC"/>
    <property type="match status" value="1"/>
</dbReference>
<keyword evidence="3" id="KW-0560">Oxidoreductase</keyword>
<evidence type="ECO:0000256" key="3">
    <source>
        <dbReference type="ARBA" id="ARBA00023002"/>
    </source>
</evidence>
<evidence type="ECO:0000313" key="5">
    <source>
        <dbReference type="EMBL" id="SMO35131.1"/>
    </source>
</evidence>
<comment type="similarity">
    <text evidence="1">Belongs to the short-chain dehydrogenases/reductases (SDR) family.</text>
</comment>
<keyword evidence="2" id="KW-0521">NADP</keyword>
<dbReference type="AlphaFoldDB" id="A0A521AK40"/>
<dbReference type="SUPFAM" id="SSF51735">
    <property type="entry name" value="NAD(P)-binding Rossmann-fold domains"/>
    <property type="match status" value="1"/>
</dbReference>
<dbReference type="SMART" id="SM00822">
    <property type="entry name" value="PKS_KR"/>
    <property type="match status" value="1"/>
</dbReference>
<protein>
    <submittedName>
        <fullName evidence="5">3-oxoacyl-[acyl-carrier-protein] reductase</fullName>
    </submittedName>
</protein>
<dbReference type="GO" id="GO:0016616">
    <property type="term" value="F:oxidoreductase activity, acting on the CH-OH group of donors, NAD or NADP as acceptor"/>
    <property type="evidence" value="ECO:0007669"/>
    <property type="project" value="UniProtKB-ARBA"/>
</dbReference>
<proteinExistence type="inferred from homology"/>
<dbReference type="InterPro" id="IPR020904">
    <property type="entry name" value="Sc_DH/Rdtase_CS"/>
</dbReference>
<dbReference type="Pfam" id="PF13561">
    <property type="entry name" value="adh_short_C2"/>
    <property type="match status" value="1"/>
</dbReference>